<dbReference type="PIRSF" id="PIRSF003230">
    <property type="entry name" value="YbgC"/>
    <property type="match status" value="1"/>
</dbReference>
<organism evidence="3 4">
    <name type="scientific">Verrucomicrobia subdivision 6 bacterium BACL9 MAG-120507-bin52</name>
    <dbReference type="NCBI Taxonomy" id="1655590"/>
    <lineage>
        <taxon>Bacteria</taxon>
        <taxon>Pseudomonadati</taxon>
        <taxon>Verrucomicrobiota</taxon>
        <taxon>Verrucomicrobiia</taxon>
        <taxon>Verrucomicrobiales</taxon>
        <taxon>Verrucomicrobia subdivision 6</taxon>
    </lineage>
</organism>
<sequence length="136" mass="15491">MKRAEAEREFTVYFFDTDAGGVAHNLTYLRWIEAVRTDLAEQLGWGMREMVAGEYGCPVLTKTEVEYLKPVRLGERVRVISRLGEVGKVRFMVESEVRGVEGQLFCRAQQELVAVNLKTGKARGLREDWVKQHGAD</sequence>
<dbReference type="PANTHER" id="PTHR31793">
    <property type="entry name" value="4-HYDROXYBENZOYL-COA THIOESTERASE FAMILY MEMBER"/>
    <property type="match status" value="1"/>
</dbReference>
<evidence type="ECO:0000313" key="4">
    <source>
        <dbReference type="Proteomes" id="UP000051269"/>
    </source>
</evidence>
<dbReference type="Gene3D" id="3.10.129.10">
    <property type="entry name" value="Hotdog Thioesterase"/>
    <property type="match status" value="1"/>
</dbReference>
<dbReference type="GO" id="GO:0047617">
    <property type="term" value="F:fatty acyl-CoA hydrolase activity"/>
    <property type="evidence" value="ECO:0007669"/>
    <property type="project" value="TreeGrafter"/>
</dbReference>
<dbReference type="PANTHER" id="PTHR31793:SF37">
    <property type="entry name" value="ACYL-COA THIOESTER HYDROLASE YBGC"/>
    <property type="match status" value="1"/>
</dbReference>
<name>A0A0R2RNA8_9BACT</name>
<evidence type="ECO:0000313" key="3">
    <source>
        <dbReference type="EMBL" id="KRO62555.1"/>
    </source>
</evidence>
<dbReference type="Pfam" id="PF13279">
    <property type="entry name" value="4HBT_2"/>
    <property type="match status" value="1"/>
</dbReference>
<dbReference type="AlphaFoldDB" id="A0A0R2RNA8"/>
<dbReference type="InterPro" id="IPR006684">
    <property type="entry name" value="YbgC/YbaW"/>
</dbReference>
<reference evidence="3 4" key="1">
    <citation type="submission" date="2015-10" db="EMBL/GenBank/DDBJ databases">
        <title>Metagenome-Assembled Genomes uncover a global brackish microbiome.</title>
        <authorList>
            <person name="Hugerth L.W."/>
            <person name="Larsson J."/>
            <person name="Alneberg J."/>
            <person name="Lindh M.V."/>
            <person name="Legrand C."/>
            <person name="Pinhassi J."/>
            <person name="Andersson A.F."/>
        </authorList>
    </citation>
    <scope>NUCLEOTIDE SEQUENCE [LARGE SCALE GENOMIC DNA]</scope>
    <source>
        <strain evidence="3">BACL18 MAG-120507-bin52</strain>
    </source>
</reference>
<dbReference type="Proteomes" id="UP000051269">
    <property type="component" value="Unassembled WGS sequence"/>
</dbReference>
<evidence type="ECO:0000256" key="2">
    <source>
        <dbReference type="ARBA" id="ARBA00022801"/>
    </source>
</evidence>
<dbReference type="CDD" id="cd00586">
    <property type="entry name" value="4HBT"/>
    <property type="match status" value="1"/>
</dbReference>
<comment type="similarity">
    <text evidence="1">Belongs to the 4-hydroxybenzoyl-CoA thioesterase family.</text>
</comment>
<dbReference type="EMBL" id="LIBO01000059">
    <property type="protein sequence ID" value="KRO62555.1"/>
    <property type="molecule type" value="Genomic_DNA"/>
</dbReference>
<evidence type="ECO:0000256" key="1">
    <source>
        <dbReference type="ARBA" id="ARBA00005953"/>
    </source>
</evidence>
<comment type="caution">
    <text evidence="3">The sequence shown here is derived from an EMBL/GenBank/DDBJ whole genome shotgun (WGS) entry which is preliminary data.</text>
</comment>
<keyword evidence="2" id="KW-0378">Hydrolase</keyword>
<gene>
    <name evidence="3" type="ORF">ABR82_00865</name>
</gene>
<accession>A0A0R2RNA8</accession>
<dbReference type="InterPro" id="IPR050563">
    <property type="entry name" value="4-hydroxybenzoyl-CoA_TE"/>
</dbReference>
<protein>
    <submittedName>
        <fullName evidence="3">Uncharacterized protein</fullName>
    </submittedName>
</protein>
<proteinExistence type="inferred from homology"/>
<dbReference type="InterPro" id="IPR029069">
    <property type="entry name" value="HotDog_dom_sf"/>
</dbReference>
<dbReference type="SUPFAM" id="SSF54637">
    <property type="entry name" value="Thioesterase/thiol ester dehydrase-isomerase"/>
    <property type="match status" value="1"/>
</dbReference>